<feature type="coiled-coil region" evidence="1">
    <location>
        <begin position="91"/>
        <end position="125"/>
    </location>
</feature>
<organism evidence="4">
    <name type="scientific">Salmonella enterica</name>
    <name type="common">Salmonella choleraesuis</name>
    <dbReference type="NCBI Taxonomy" id="28901"/>
    <lineage>
        <taxon>Bacteria</taxon>
        <taxon>Pseudomonadati</taxon>
        <taxon>Pseudomonadota</taxon>
        <taxon>Gammaproteobacteria</taxon>
        <taxon>Enterobacterales</taxon>
        <taxon>Enterobacteriaceae</taxon>
        <taxon>Salmonella</taxon>
    </lineage>
</organism>
<evidence type="ECO:0000256" key="3">
    <source>
        <dbReference type="SAM" id="Phobius"/>
    </source>
</evidence>
<evidence type="ECO:0000256" key="1">
    <source>
        <dbReference type="SAM" id="Coils"/>
    </source>
</evidence>
<feature type="transmembrane region" description="Helical" evidence="3">
    <location>
        <begin position="45"/>
        <end position="69"/>
    </location>
</feature>
<proteinExistence type="predicted"/>
<gene>
    <name evidence="4" type="ORF">G8382_000414</name>
</gene>
<evidence type="ECO:0000313" key="4">
    <source>
        <dbReference type="EMBL" id="HAG4650604.1"/>
    </source>
</evidence>
<evidence type="ECO:0000256" key="2">
    <source>
        <dbReference type="SAM" id="MobiDB-lite"/>
    </source>
</evidence>
<reference evidence="4" key="1">
    <citation type="journal article" date="2018" name="Genome Biol.">
        <title>SKESA: strategic k-mer extension for scrupulous assemblies.</title>
        <authorList>
            <person name="Souvorov A."/>
            <person name="Agarwala R."/>
            <person name="Lipman D.J."/>
        </authorList>
    </citation>
    <scope>NUCLEOTIDE SEQUENCE</scope>
    <source>
        <strain evidence="4">MA.BM_SE06/8</strain>
    </source>
</reference>
<feature type="compositionally biased region" description="Low complexity" evidence="2">
    <location>
        <begin position="18"/>
        <end position="35"/>
    </location>
</feature>
<feature type="region of interest" description="Disordered" evidence="2">
    <location>
        <begin position="179"/>
        <end position="222"/>
    </location>
</feature>
<dbReference type="EMBL" id="DAAYKZ010000001">
    <property type="protein sequence ID" value="HAG4650604.1"/>
    <property type="molecule type" value="Genomic_DNA"/>
</dbReference>
<keyword evidence="3" id="KW-0812">Transmembrane</keyword>
<reference evidence="4" key="2">
    <citation type="submission" date="2020-02" db="EMBL/GenBank/DDBJ databases">
        <authorList>
            <consortium name="NCBI Pathogen Detection Project"/>
        </authorList>
    </citation>
    <scope>NUCLEOTIDE SEQUENCE</scope>
    <source>
        <strain evidence="4">MA.BM_SE06/8</strain>
    </source>
</reference>
<dbReference type="AlphaFoldDB" id="A0A763VTI9"/>
<feature type="region of interest" description="Disordered" evidence="2">
    <location>
        <begin position="1"/>
        <end position="35"/>
    </location>
</feature>
<name>A0A763VTI9_SALER</name>
<sequence length="294" mass="30778">MSSSLTSPEALLNEEPEAVSQDPSPASSASPAAVPRRPVLPTKKLLKTGGLVLLVLSLAGSVAAIGVMASQMSALTIRVNSLDAAFRSGQMSQLSSTVAGLEKRAQAQEKQLASLSSDLASARNAAEHLSASLSDRDQKIQQQADDIRHYRDTVTQLEGRVTQLETGLQASAERLAEMDKVRQEKKPAAPAVRAEKAAPSGKPASVTPSGQTAKKGNRSVRRAATPAAPFVLTGIERRGGSTFAVVMPRGAAAVSQMKLLSPGDRTGDWVLRAVHGSSEAVFTISGEEVRVPVQ</sequence>
<dbReference type="Gene3D" id="1.10.287.1490">
    <property type="match status" value="1"/>
</dbReference>
<keyword evidence="3" id="KW-1133">Transmembrane helix</keyword>
<protein>
    <submittedName>
        <fullName evidence="4">Plasmid transfer protein</fullName>
    </submittedName>
</protein>
<keyword evidence="3" id="KW-0472">Membrane</keyword>
<accession>A0A763VTI9</accession>
<keyword evidence="1" id="KW-0175">Coiled coil</keyword>
<comment type="caution">
    <text evidence="4">The sequence shown here is derived from an EMBL/GenBank/DDBJ whole genome shotgun (WGS) entry which is preliminary data.</text>
</comment>